<organism evidence="1 2">
    <name type="scientific">Candidatus Uhrbacteria bacterium CG_4_9_14_3_um_filter_50_9</name>
    <dbReference type="NCBI Taxonomy" id="1975035"/>
    <lineage>
        <taxon>Bacteria</taxon>
        <taxon>Candidatus Uhriibacteriota</taxon>
    </lineage>
</organism>
<gene>
    <name evidence="1" type="ORF">CO174_01595</name>
</gene>
<comment type="caution">
    <text evidence="1">The sequence shown here is derived from an EMBL/GenBank/DDBJ whole genome shotgun (WGS) entry which is preliminary data.</text>
</comment>
<dbReference type="InterPro" id="IPR051082">
    <property type="entry name" value="Pentapeptide-BTB/POZ_domain"/>
</dbReference>
<reference evidence="2" key="1">
    <citation type="submission" date="2017-09" db="EMBL/GenBank/DDBJ databases">
        <title>Depth-based differentiation of microbial function through sediment-hosted aquifers and enrichment of novel symbionts in the deep terrestrial subsurface.</title>
        <authorList>
            <person name="Probst A.J."/>
            <person name="Ladd B."/>
            <person name="Jarett J.K."/>
            <person name="Geller-Mcgrath D.E."/>
            <person name="Sieber C.M.K."/>
            <person name="Emerson J.B."/>
            <person name="Anantharaman K."/>
            <person name="Thomas B.C."/>
            <person name="Malmstrom R."/>
            <person name="Stieglmeier M."/>
            <person name="Klingl A."/>
            <person name="Woyke T."/>
            <person name="Ryan C.M."/>
            <person name="Banfield J.F."/>
        </authorList>
    </citation>
    <scope>NUCLEOTIDE SEQUENCE [LARGE SCALE GENOMIC DNA]</scope>
</reference>
<dbReference type="PANTHER" id="PTHR14136:SF17">
    <property type="entry name" value="BTB_POZ DOMAIN-CONTAINING PROTEIN KCTD9"/>
    <property type="match status" value="1"/>
</dbReference>
<dbReference type="InterPro" id="IPR001646">
    <property type="entry name" value="5peptide_repeat"/>
</dbReference>
<evidence type="ECO:0008006" key="3">
    <source>
        <dbReference type="Google" id="ProtNLM"/>
    </source>
</evidence>
<accession>A0A2M7XD33</accession>
<protein>
    <recommendedName>
        <fullName evidence="3">Pentapeptide repeat-containing protein</fullName>
    </recommendedName>
</protein>
<dbReference type="EMBL" id="PFWU01000019">
    <property type="protein sequence ID" value="PJA45779.1"/>
    <property type="molecule type" value="Genomic_DNA"/>
</dbReference>
<dbReference type="PANTHER" id="PTHR14136">
    <property type="entry name" value="BTB_POZ DOMAIN-CONTAINING PROTEIN KCTD9"/>
    <property type="match status" value="1"/>
</dbReference>
<dbReference type="Pfam" id="PF00805">
    <property type="entry name" value="Pentapeptide"/>
    <property type="match status" value="3"/>
</dbReference>
<dbReference type="AlphaFoldDB" id="A0A2M7XD33"/>
<dbReference type="SUPFAM" id="SSF141571">
    <property type="entry name" value="Pentapeptide repeat-like"/>
    <property type="match status" value="1"/>
</dbReference>
<name>A0A2M7XD33_9BACT</name>
<sequence>MMTMLKNSDTAGQGGRMASGGKMTAVCNWKLQDHSEEDHTGKVISGLNGAHGIFRRTIFDDGNLTDASFMFATLWQTSFRGATLTTANIGHADGYLVVFDGARLTDANLSGFHGREASFRGAVLRGATLQGAQCLRADFRDADLREACLVLGQFREADFRGADLRGADLTLASLHGARFDEHTNLEGARLHLVQRDNLPQGIQHLHIVGE</sequence>
<proteinExistence type="predicted"/>
<evidence type="ECO:0000313" key="1">
    <source>
        <dbReference type="EMBL" id="PJA45779.1"/>
    </source>
</evidence>
<dbReference type="Proteomes" id="UP000229385">
    <property type="component" value="Unassembled WGS sequence"/>
</dbReference>
<evidence type="ECO:0000313" key="2">
    <source>
        <dbReference type="Proteomes" id="UP000229385"/>
    </source>
</evidence>
<dbReference type="Gene3D" id="2.160.20.80">
    <property type="entry name" value="E3 ubiquitin-protein ligase SopA"/>
    <property type="match status" value="1"/>
</dbReference>